<dbReference type="InterPro" id="IPR013216">
    <property type="entry name" value="Methyltransf_11"/>
</dbReference>
<evidence type="ECO:0000313" key="7">
    <source>
        <dbReference type="Proteomes" id="UP001381693"/>
    </source>
</evidence>
<dbReference type="PANTHER" id="PTHR12176:SF78">
    <property type="entry name" value="EEF1A LYSINE AND N-TERMINAL METHYLTRANSFERASE"/>
    <property type="match status" value="1"/>
</dbReference>
<evidence type="ECO:0000256" key="2">
    <source>
        <dbReference type="ARBA" id="ARBA00022603"/>
    </source>
</evidence>
<keyword evidence="4" id="KW-0511">Multifunctional enzyme</keyword>
<comment type="similarity">
    <text evidence="1">Belongs to the methyltransferase superfamily.</text>
</comment>
<evidence type="ECO:0000256" key="3">
    <source>
        <dbReference type="ARBA" id="ARBA00022679"/>
    </source>
</evidence>
<dbReference type="Pfam" id="PF08241">
    <property type="entry name" value="Methyltransf_11"/>
    <property type="match status" value="1"/>
</dbReference>
<dbReference type="PANTHER" id="PTHR12176">
    <property type="entry name" value="SAM-DEPENDENT METHYLTRANSFERASE SUPERFAMILY PROTEIN"/>
    <property type="match status" value="1"/>
</dbReference>
<accession>A0AAN8XRI8</accession>
<feature type="domain" description="Methyltransferase type 11" evidence="5">
    <location>
        <begin position="2"/>
        <end position="86"/>
    </location>
</feature>
<dbReference type="InterPro" id="IPR029063">
    <property type="entry name" value="SAM-dependent_MTases_sf"/>
</dbReference>
<dbReference type="GO" id="GO:0008757">
    <property type="term" value="F:S-adenosylmethionine-dependent methyltransferase activity"/>
    <property type="evidence" value="ECO:0007669"/>
    <property type="project" value="InterPro"/>
</dbReference>
<gene>
    <name evidence="6" type="primary">METTL13_2</name>
    <name evidence="6" type="ORF">SK128_011671</name>
</gene>
<keyword evidence="3" id="KW-0808">Transferase</keyword>
<dbReference type="GO" id="GO:0032259">
    <property type="term" value="P:methylation"/>
    <property type="evidence" value="ECO:0007669"/>
    <property type="project" value="UniProtKB-KW"/>
</dbReference>
<name>A0AAN8XRI8_HALRR</name>
<evidence type="ECO:0000256" key="1">
    <source>
        <dbReference type="ARBA" id="ARBA00008361"/>
    </source>
</evidence>
<proteinExistence type="inferred from homology"/>
<reference evidence="6 7" key="1">
    <citation type="submission" date="2023-11" db="EMBL/GenBank/DDBJ databases">
        <title>Halocaridina rubra genome assembly.</title>
        <authorList>
            <person name="Smith C."/>
        </authorList>
    </citation>
    <scope>NUCLEOTIDE SEQUENCE [LARGE SCALE GENOMIC DNA]</scope>
    <source>
        <strain evidence="6">EP-1</strain>
        <tissue evidence="6">Whole</tissue>
    </source>
</reference>
<dbReference type="EMBL" id="JAXCGZ010002096">
    <property type="protein sequence ID" value="KAK7084434.1"/>
    <property type="molecule type" value="Genomic_DNA"/>
</dbReference>
<keyword evidence="2 6" id="KW-0489">Methyltransferase</keyword>
<evidence type="ECO:0000256" key="4">
    <source>
        <dbReference type="ARBA" id="ARBA00023268"/>
    </source>
</evidence>
<comment type="caution">
    <text evidence="6">The sequence shown here is derived from an EMBL/GenBank/DDBJ whole genome shotgun (WGS) entry which is preliminary data.</text>
</comment>
<dbReference type="Gene3D" id="3.40.50.150">
    <property type="entry name" value="Vaccinia Virus protein VP39"/>
    <property type="match status" value="1"/>
</dbReference>
<evidence type="ECO:0000313" key="6">
    <source>
        <dbReference type="EMBL" id="KAK7084434.1"/>
    </source>
</evidence>
<dbReference type="Proteomes" id="UP001381693">
    <property type="component" value="Unassembled WGS sequence"/>
</dbReference>
<dbReference type="SUPFAM" id="SSF53335">
    <property type="entry name" value="S-adenosyl-L-methionine-dependent methyltransferases"/>
    <property type="match status" value="1"/>
</dbReference>
<feature type="non-terminal residue" evidence="6">
    <location>
        <position position="1"/>
    </location>
</feature>
<protein>
    <submittedName>
        <fullName evidence="6">Methyltransferase-like protein 13</fullName>
    </submittedName>
</protein>
<organism evidence="6 7">
    <name type="scientific">Halocaridina rubra</name>
    <name type="common">Hawaiian red shrimp</name>
    <dbReference type="NCBI Taxonomy" id="373956"/>
    <lineage>
        <taxon>Eukaryota</taxon>
        <taxon>Metazoa</taxon>
        <taxon>Ecdysozoa</taxon>
        <taxon>Arthropoda</taxon>
        <taxon>Crustacea</taxon>
        <taxon>Multicrustacea</taxon>
        <taxon>Malacostraca</taxon>
        <taxon>Eumalacostraca</taxon>
        <taxon>Eucarida</taxon>
        <taxon>Decapoda</taxon>
        <taxon>Pleocyemata</taxon>
        <taxon>Caridea</taxon>
        <taxon>Atyoidea</taxon>
        <taxon>Atyidae</taxon>
        <taxon>Halocaridina</taxon>
    </lineage>
</organism>
<keyword evidence="7" id="KW-1185">Reference proteome</keyword>
<dbReference type="AlphaFoldDB" id="A0AAN8XRI8"/>
<dbReference type="InterPro" id="IPR051419">
    <property type="entry name" value="Lys/N-term_MeTrsfase_sf"/>
</dbReference>
<sequence>DITNADISEIVIRQMQEKYGSDYPEMKWVQMDLTASSFDEGQFSCILDKGTLDALMTDSSPEVVSLIDKYFTELSRVLRVGGRYVCVSLLQEHIIAYVVSWFTQKCWMIRVCRCEDAEQAKTESGEFSFPVFVIVCTKFKQMPNFKPVMEMQLQGEKIQRIENKEEILKNVRELQQYALLRHNLLTKLGEHEWMYGTADGKDKLAENASSSRLLIIHLCRNQT</sequence>
<evidence type="ECO:0000259" key="5">
    <source>
        <dbReference type="Pfam" id="PF08241"/>
    </source>
</evidence>